<dbReference type="PANTHER" id="PTHR21666:SF270">
    <property type="entry name" value="MUREIN HYDROLASE ACTIVATOR ENVC"/>
    <property type="match status" value="1"/>
</dbReference>
<evidence type="ECO:0000313" key="3">
    <source>
        <dbReference type="EMBL" id="MBM9577382.1"/>
    </source>
</evidence>
<dbReference type="Proteomes" id="UP000724686">
    <property type="component" value="Unassembled WGS sequence"/>
</dbReference>
<dbReference type="InterPro" id="IPR011055">
    <property type="entry name" value="Dup_hybrid_motif"/>
</dbReference>
<dbReference type="Pfam" id="PF01551">
    <property type="entry name" value="Peptidase_M23"/>
    <property type="match status" value="1"/>
</dbReference>
<feature type="region of interest" description="Disordered" evidence="1">
    <location>
        <begin position="217"/>
        <end position="246"/>
    </location>
</feature>
<dbReference type="InterPro" id="IPR016047">
    <property type="entry name" value="M23ase_b-sheet_dom"/>
</dbReference>
<feature type="compositionally biased region" description="Basic residues" evidence="1">
    <location>
        <begin position="233"/>
        <end position="246"/>
    </location>
</feature>
<dbReference type="Gene3D" id="2.70.70.10">
    <property type="entry name" value="Glucose Permease (Domain IIA)"/>
    <property type="match status" value="1"/>
</dbReference>
<comment type="caution">
    <text evidence="3">The sequence shown here is derived from an EMBL/GenBank/DDBJ whole genome shotgun (WGS) entry which is preliminary data.</text>
</comment>
<dbReference type="PANTHER" id="PTHR21666">
    <property type="entry name" value="PEPTIDASE-RELATED"/>
    <property type="match status" value="1"/>
</dbReference>
<dbReference type="InterPro" id="IPR050570">
    <property type="entry name" value="Cell_wall_metabolism_enzyme"/>
</dbReference>
<proteinExistence type="predicted"/>
<protein>
    <submittedName>
        <fullName evidence="3">M23 family metallopeptidase</fullName>
    </submittedName>
</protein>
<evidence type="ECO:0000259" key="2">
    <source>
        <dbReference type="Pfam" id="PF01551"/>
    </source>
</evidence>
<name>A0ABS2UDR7_9LEPT</name>
<dbReference type="CDD" id="cd12797">
    <property type="entry name" value="M23_peptidase"/>
    <property type="match status" value="1"/>
</dbReference>
<dbReference type="SUPFAM" id="SSF51261">
    <property type="entry name" value="Duplicated hybrid motif"/>
    <property type="match status" value="1"/>
</dbReference>
<dbReference type="EMBL" id="JAFFPU010000033">
    <property type="protein sequence ID" value="MBM9577382.1"/>
    <property type="molecule type" value="Genomic_DNA"/>
</dbReference>
<evidence type="ECO:0000256" key="1">
    <source>
        <dbReference type="SAM" id="MobiDB-lite"/>
    </source>
</evidence>
<reference evidence="3 4" key="1">
    <citation type="submission" date="2021-02" db="EMBL/GenBank/DDBJ databases">
        <title>Leptospira ainlahdjerensis sp. nov., Leptospira ainazelensis sp. nov., Leptospira abararensis sp. nov. and Leptospira chreensis sp. nov., four new species isolated from water sources in Algeria.</title>
        <authorList>
            <person name="Amara Korba A."/>
            <person name="Kainiu M."/>
            <person name="Vincent A.T."/>
            <person name="Mariet J.-F."/>
            <person name="Veyrier F.J."/>
            <person name="Goarant C."/>
            <person name="Picardeau M."/>
        </authorList>
    </citation>
    <scope>NUCLEOTIDE SEQUENCE [LARGE SCALE GENOMIC DNA]</scope>
    <source>
        <strain evidence="3 4">201903070</strain>
    </source>
</reference>
<feature type="domain" description="M23ase beta-sheet core" evidence="2">
    <location>
        <begin position="99"/>
        <end position="184"/>
    </location>
</feature>
<sequence>MRFCTLIRIKSYRRIQFGIFIFVFSFSCFENKKDHLWASPSQEELTLDEAEKFFSKHPDYISDGFDFPVGAPNAKGYVDKQPFGKNFHLGEDWNAVGRNDYGDPVYSVSHGVVKFAREEGPGWGNVILVTHRLPDGRWINSLYAHLSMMSVKKGDRIRKGARIGKIGDANRRYGPHLHFELRNNFFLPTGGGYGREQSGYLNPKEFIRANRRYSKAKGKASAKLNSIQSNPKIPKKSKRPRPVLIR</sequence>
<accession>A0ABS2UDR7</accession>
<gene>
    <name evidence="3" type="ORF">JWG45_09475</name>
</gene>
<keyword evidence="4" id="KW-1185">Reference proteome</keyword>
<evidence type="ECO:0000313" key="4">
    <source>
        <dbReference type="Proteomes" id="UP000724686"/>
    </source>
</evidence>
<organism evidence="3 4">
    <name type="scientific">Leptospira ainlahdjerensis</name>
    <dbReference type="NCBI Taxonomy" id="2810033"/>
    <lineage>
        <taxon>Bacteria</taxon>
        <taxon>Pseudomonadati</taxon>
        <taxon>Spirochaetota</taxon>
        <taxon>Spirochaetia</taxon>
        <taxon>Leptospirales</taxon>
        <taxon>Leptospiraceae</taxon>
        <taxon>Leptospira</taxon>
    </lineage>
</organism>
<dbReference type="PROSITE" id="PS51257">
    <property type="entry name" value="PROKAR_LIPOPROTEIN"/>
    <property type="match status" value="1"/>
</dbReference>